<evidence type="ECO:0000256" key="2">
    <source>
        <dbReference type="ARBA" id="ARBA00009399"/>
    </source>
</evidence>
<feature type="domain" description="GtrA/DPMS transmembrane" evidence="7">
    <location>
        <begin position="13"/>
        <end position="127"/>
    </location>
</feature>
<evidence type="ECO:0000256" key="5">
    <source>
        <dbReference type="ARBA" id="ARBA00023136"/>
    </source>
</evidence>
<sequence>MMLRLSESKKIAKFAIVGGLNTGVDFAVFCTLVYGIGFGTFWAQCISYVAGVANSYLLNRYWTFQVKERRSAGELVRFILVNLLSFGAATLVLLGLESWGIEPAFAKILSVACSLAVNYVGYRLWVFRVSEKTARTIRE</sequence>
<feature type="transmembrane region" description="Helical" evidence="6">
    <location>
        <begin position="75"/>
        <end position="96"/>
    </location>
</feature>
<proteinExistence type="inferred from homology"/>
<comment type="similarity">
    <text evidence="2">Belongs to the GtrA family.</text>
</comment>
<feature type="transmembrane region" description="Helical" evidence="6">
    <location>
        <begin position="12"/>
        <end position="35"/>
    </location>
</feature>
<dbReference type="KEGG" id="cchl:FPL14_06405"/>
<evidence type="ECO:0000256" key="3">
    <source>
        <dbReference type="ARBA" id="ARBA00022692"/>
    </source>
</evidence>
<keyword evidence="4 6" id="KW-1133">Transmembrane helix</keyword>
<dbReference type="InterPro" id="IPR007267">
    <property type="entry name" value="GtrA_DPMS_TM"/>
</dbReference>
<gene>
    <name evidence="8" type="ORF">FPL14_06405</name>
</gene>
<evidence type="ECO:0000313" key="9">
    <source>
        <dbReference type="Proteomes" id="UP000515679"/>
    </source>
</evidence>
<comment type="subcellular location">
    <subcellularLocation>
        <location evidence="1">Membrane</location>
        <topology evidence="1">Multi-pass membrane protein</topology>
    </subcellularLocation>
</comment>
<dbReference type="PANTHER" id="PTHR38459:SF1">
    <property type="entry name" value="PROPHAGE BACTOPRENOL-LINKED GLUCOSE TRANSLOCASE HOMOLOG"/>
    <property type="match status" value="1"/>
</dbReference>
<keyword evidence="5 6" id="KW-0472">Membrane</keyword>
<keyword evidence="3 6" id="KW-0812">Transmembrane</keyword>
<dbReference type="GO" id="GO:0000271">
    <property type="term" value="P:polysaccharide biosynthetic process"/>
    <property type="evidence" value="ECO:0007669"/>
    <property type="project" value="InterPro"/>
</dbReference>
<feature type="transmembrane region" description="Helical" evidence="6">
    <location>
        <begin position="41"/>
        <end position="63"/>
    </location>
</feature>
<name>A0A7G5BV97_9BACL</name>
<evidence type="ECO:0000313" key="8">
    <source>
        <dbReference type="EMBL" id="QMV40881.1"/>
    </source>
</evidence>
<dbReference type="GO" id="GO:0005886">
    <property type="term" value="C:plasma membrane"/>
    <property type="evidence" value="ECO:0007669"/>
    <property type="project" value="TreeGrafter"/>
</dbReference>
<dbReference type="InterPro" id="IPR051401">
    <property type="entry name" value="GtrA_CellWall_Glycosyl"/>
</dbReference>
<feature type="transmembrane region" description="Helical" evidence="6">
    <location>
        <begin position="108"/>
        <end position="126"/>
    </location>
</feature>
<accession>A0A7G5BV97</accession>
<evidence type="ECO:0000256" key="6">
    <source>
        <dbReference type="SAM" id="Phobius"/>
    </source>
</evidence>
<keyword evidence="9" id="KW-1185">Reference proteome</keyword>
<organism evidence="8 9">
    <name type="scientific">Cohnella cholangitidis</name>
    <dbReference type="NCBI Taxonomy" id="2598458"/>
    <lineage>
        <taxon>Bacteria</taxon>
        <taxon>Bacillati</taxon>
        <taxon>Bacillota</taxon>
        <taxon>Bacilli</taxon>
        <taxon>Bacillales</taxon>
        <taxon>Paenibacillaceae</taxon>
        <taxon>Cohnella</taxon>
    </lineage>
</organism>
<dbReference type="AlphaFoldDB" id="A0A7G5BV97"/>
<evidence type="ECO:0000256" key="1">
    <source>
        <dbReference type="ARBA" id="ARBA00004141"/>
    </source>
</evidence>
<reference evidence="8 9" key="1">
    <citation type="submission" date="2019-07" db="EMBL/GenBank/DDBJ databases">
        <authorList>
            <person name="Kim J.K."/>
            <person name="Cheong H.-M."/>
            <person name="Choi Y."/>
            <person name="Hwang K.J."/>
            <person name="Lee S."/>
            <person name="Choi C."/>
        </authorList>
    </citation>
    <scope>NUCLEOTIDE SEQUENCE [LARGE SCALE GENOMIC DNA]</scope>
    <source>
        <strain evidence="8 9">KS 22</strain>
    </source>
</reference>
<evidence type="ECO:0000259" key="7">
    <source>
        <dbReference type="Pfam" id="PF04138"/>
    </source>
</evidence>
<dbReference type="PANTHER" id="PTHR38459">
    <property type="entry name" value="PROPHAGE BACTOPRENOL-LINKED GLUCOSE TRANSLOCASE HOMOLOG"/>
    <property type="match status" value="1"/>
</dbReference>
<dbReference type="EMBL" id="CP041969">
    <property type="protein sequence ID" value="QMV40881.1"/>
    <property type="molecule type" value="Genomic_DNA"/>
</dbReference>
<dbReference type="Pfam" id="PF04138">
    <property type="entry name" value="GtrA_DPMS_TM"/>
    <property type="match status" value="1"/>
</dbReference>
<evidence type="ECO:0000256" key="4">
    <source>
        <dbReference type="ARBA" id="ARBA00022989"/>
    </source>
</evidence>
<dbReference type="Proteomes" id="UP000515679">
    <property type="component" value="Chromosome"/>
</dbReference>
<protein>
    <submittedName>
        <fullName evidence="8">GtrA family protein</fullName>
    </submittedName>
</protein>